<dbReference type="EMBL" id="MLIS01000001">
    <property type="protein sequence ID" value="OHU77457.1"/>
    <property type="molecule type" value="Genomic_DNA"/>
</dbReference>
<dbReference type="Proteomes" id="UP000179441">
    <property type="component" value="Unassembled WGS sequence"/>
</dbReference>
<dbReference type="AlphaFoldDB" id="A0A1S1M405"/>
<gene>
    <name evidence="1" type="ORF">BKG84_02660</name>
</gene>
<evidence type="ECO:0000313" key="2">
    <source>
        <dbReference type="Proteomes" id="UP000179441"/>
    </source>
</evidence>
<keyword evidence="2" id="KW-1185">Reference proteome</keyword>
<sequence>MKIVRRRRPLVEALVNESGARRRAQERGEDPDECPEALAAQAQANLAWMLRQRVTDGPSDYIPGLSDPLID</sequence>
<proteinExistence type="predicted"/>
<protein>
    <submittedName>
        <fullName evidence="1">Uncharacterized protein</fullName>
    </submittedName>
</protein>
<comment type="caution">
    <text evidence="1">The sequence shown here is derived from an EMBL/GenBank/DDBJ whole genome shotgun (WGS) entry which is preliminary data.</text>
</comment>
<organism evidence="1 2">
    <name type="scientific">Mycobacteroides chelonae</name>
    <name type="common">Mycobacterium chelonae</name>
    <dbReference type="NCBI Taxonomy" id="1774"/>
    <lineage>
        <taxon>Bacteria</taxon>
        <taxon>Bacillati</taxon>
        <taxon>Actinomycetota</taxon>
        <taxon>Actinomycetes</taxon>
        <taxon>Mycobacteriales</taxon>
        <taxon>Mycobacteriaceae</taxon>
        <taxon>Mycobacteroides</taxon>
    </lineage>
</organism>
<accession>A0A1S1M405</accession>
<dbReference type="RefSeq" id="WP_070951167.1">
    <property type="nucleotide sequence ID" value="NZ_CP050145.1"/>
</dbReference>
<reference evidence="1 2" key="1">
    <citation type="submission" date="2016-10" db="EMBL/GenBank/DDBJ databases">
        <title>Evaluation of Human, Veterinary and Environmental Mycobacterium chelonae Isolates by Core Genome Phylogenomic Analysis, Targeted Gene Comparison, and Anti-microbial Susceptibility Patterns: A Tale of Mistaken Identities.</title>
        <authorList>
            <person name="Fogelson S.B."/>
            <person name="Camus A.C."/>
            <person name="Lorenz W."/>
            <person name="Vasireddy R."/>
            <person name="Vasireddy S."/>
            <person name="Smith T."/>
            <person name="Brown-Elliott B.A."/>
            <person name="Wallace R.J.Jr."/>
            <person name="Hasan N.A."/>
            <person name="Reischl U."/>
            <person name="Sanchez S."/>
        </authorList>
    </citation>
    <scope>NUCLEOTIDE SEQUENCE [LARGE SCALE GENOMIC DNA]</scope>
    <source>
        <strain evidence="1 2">15518</strain>
    </source>
</reference>
<name>A0A1S1M405_MYCCH</name>
<evidence type="ECO:0000313" key="1">
    <source>
        <dbReference type="EMBL" id="OHU77457.1"/>
    </source>
</evidence>